<proteinExistence type="predicted"/>
<protein>
    <submittedName>
        <fullName evidence="3">Gag-pol polyprotein-like protein</fullName>
    </submittedName>
</protein>
<feature type="compositionally biased region" description="Polar residues" evidence="1">
    <location>
        <begin position="8"/>
        <end position="23"/>
    </location>
</feature>
<evidence type="ECO:0000256" key="1">
    <source>
        <dbReference type="SAM" id="MobiDB-lite"/>
    </source>
</evidence>
<name>A0A061GPE6_THECC</name>
<dbReference type="InParanoid" id="A0A061GPE6"/>
<keyword evidence="2" id="KW-1133">Transmembrane helix</keyword>
<feature type="transmembrane region" description="Helical" evidence="2">
    <location>
        <begin position="173"/>
        <end position="195"/>
    </location>
</feature>
<dbReference type="Gramene" id="EOY31268">
    <property type="protein sequence ID" value="EOY31268"/>
    <property type="gene ID" value="TCM_038240"/>
</dbReference>
<keyword evidence="2" id="KW-0472">Membrane</keyword>
<dbReference type="HOGENOM" id="CLU_1231753_0_0_1"/>
<organism evidence="3 4">
    <name type="scientific">Theobroma cacao</name>
    <name type="common">Cacao</name>
    <name type="synonym">Cocoa</name>
    <dbReference type="NCBI Taxonomy" id="3641"/>
    <lineage>
        <taxon>Eukaryota</taxon>
        <taxon>Viridiplantae</taxon>
        <taxon>Streptophyta</taxon>
        <taxon>Embryophyta</taxon>
        <taxon>Tracheophyta</taxon>
        <taxon>Spermatophyta</taxon>
        <taxon>Magnoliopsida</taxon>
        <taxon>eudicotyledons</taxon>
        <taxon>Gunneridae</taxon>
        <taxon>Pentapetalae</taxon>
        <taxon>rosids</taxon>
        <taxon>malvids</taxon>
        <taxon>Malvales</taxon>
        <taxon>Malvaceae</taxon>
        <taxon>Byttnerioideae</taxon>
        <taxon>Theobroma</taxon>
    </lineage>
</organism>
<feature type="region of interest" description="Disordered" evidence="1">
    <location>
        <begin position="1"/>
        <end position="23"/>
    </location>
</feature>
<keyword evidence="4" id="KW-1185">Reference proteome</keyword>
<evidence type="ECO:0000313" key="3">
    <source>
        <dbReference type="EMBL" id="EOY31268.1"/>
    </source>
</evidence>
<dbReference type="eggNOG" id="ENOG502S012">
    <property type="taxonomic scope" value="Eukaryota"/>
</dbReference>
<evidence type="ECO:0000256" key="2">
    <source>
        <dbReference type="SAM" id="Phobius"/>
    </source>
</evidence>
<gene>
    <name evidence="3" type="ORF">TCM_038240</name>
</gene>
<evidence type="ECO:0000313" key="4">
    <source>
        <dbReference type="Proteomes" id="UP000026915"/>
    </source>
</evidence>
<sequence length="225" mass="25586">MHSHVDNVATTVPNATSVPTATTTVNGSPIAPTSMTIPLIPSVSYAKPFPDISKIEVFDGRNFKRWQERIFSIFDVHGVAFALIDSKPDDVKMLKPWMHANKVCRHIIISTLSNELFDVYSPYKKAKQIWESMIVKYTAKDVEKQNCKASYGVSKCHIWCYDPYRAILRQSGWGLMELVGCLCMLVAVYCVTVNLRSGEERRIDSGMVYYCQRKDYDSLRNALSR</sequence>
<accession>A0A061GPE6</accession>
<dbReference type="Proteomes" id="UP000026915">
    <property type="component" value="Chromosome 9"/>
</dbReference>
<dbReference type="EMBL" id="CM001887">
    <property type="protein sequence ID" value="EOY31268.1"/>
    <property type="molecule type" value="Genomic_DNA"/>
</dbReference>
<dbReference type="AlphaFoldDB" id="A0A061GPE6"/>
<reference evidence="3 4" key="1">
    <citation type="journal article" date="2013" name="Genome Biol.">
        <title>The genome sequence of the most widely cultivated cacao type and its use to identify candidate genes regulating pod color.</title>
        <authorList>
            <person name="Motamayor J.C."/>
            <person name="Mockaitis K."/>
            <person name="Schmutz J."/>
            <person name="Haiminen N."/>
            <person name="Iii D.L."/>
            <person name="Cornejo O."/>
            <person name="Findley S.D."/>
            <person name="Zheng P."/>
            <person name="Utro F."/>
            <person name="Royaert S."/>
            <person name="Saski C."/>
            <person name="Jenkins J."/>
            <person name="Podicheti R."/>
            <person name="Zhao M."/>
            <person name="Scheffler B.E."/>
            <person name="Stack J.C."/>
            <person name="Feltus F.A."/>
            <person name="Mustiga G.M."/>
            <person name="Amores F."/>
            <person name="Phillips W."/>
            <person name="Marelli J.P."/>
            <person name="May G.D."/>
            <person name="Shapiro H."/>
            <person name="Ma J."/>
            <person name="Bustamante C.D."/>
            <person name="Schnell R.J."/>
            <person name="Main D."/>
            <person name="Gilbert D."/>
            <person name="Parida L."/>
            <person name="Kuhn D.N."/>
        </authorList>
    </citation>
    <scope>NUCLEOTIDE SEQUENCE [LARGE SCALE GENOMIC DNA]</scope>
    <source>
        <strain evidence="4">cv. Matina 1-6</strain>
    </source>
</reference>
<keyword evidence="2" id="KW-0812">Transmembrane</keyword>